<dbReference type="GO" id="GO:0016199">
    <property type="term" value="P:axon midline choice point recognition"/>
    <property type="evidence" value="ECO:0007669"/>
    <property type="project" value="UniProtKB-ARBA"/>
</dbReference>
<dbReference type="SUPFAM" id="SSF54695">
    <property type="entry name" value="POZ domain"/>
    <property type="match status" value="1"/>
</dbReference>
<dbReference type="PROSITE" id="PS50097">
    <property type="entry name" value="BTB"/>
    <property type="match status" value="1"/>
</dbReference>
<evidence type="ECO:0000259" key="7">
    <source>
        <dbReference type="PROSITE" id="PS50097"/>
    </source>
</evidence>
<evidence type="ECO:0000256" key="4">
    <source>
        <dbReference type="ARBA" id="ARBA00023242"/>
    </source>
</evidence>
<feature type="domain" description="BTB" evidence="7">
    <location>
        <begin position="35"/>
        <end position="100"/>
    </location>
</feature>
<proteinExistence type="predicted"/>
<dbReference type="GO" id="GO:0006357">
    <property type="term" value="P:regulation of transcription by RNA polymerase II"/>
    <property type="evidence" value="ECO:0007669"/>
    <property type="project" value="TreeGrafter"/>
</dbReference>
<dbReference type="OrthoDB" id="10004641at2759"/>
<keyword evidence="2" id="KW-0221">Differentiation</keyword>
<dbReference type="GO" id="GO:0007526">
    <property type="term" value="P:larval somatic muscle development"/>
    <property type="evidence" value="ECO:0007669"/>
    <property type="project" value="UniProtKB-ARBA"/>
</dbReference>
<accession>A0A162DA14</accession>
<dbReference type="InterPro" id="IPR051095">
    <property type="entry name" value="Dros_DevTransReg"/>
</dbReference>
<feature type="compositionally biased region" description="Polar residues" evidence="6">
    <location>
        <begin position="207"/>
        <end position="218"/>
    </location>
</feature>
<feature type="region of interest" description="Disordered" evidence="6">
    <location>
        <begin position="207"/>
        <end position="304"/>
    </location>
</feature>
<evidence type="ECO:0000256" key="2">
    <source>
        <dbReference type="ARBA" id="ARBA00022782"/>
    </source>
</evidence>
<evidence type="ECO:0000313" key="8">
    <source>
        <dbReference type="EMBL" id="KZS04815.1"/>
    </source>
</evidence>
<dbReference type="GO" id="GO:0008406">
    <property type="term" value="P:gonad development"/>
    <property type="evidence" value="ECO:0007669"/>
    <property type="project" value="UniProtKB-ARBA"/>
</dbReference>
<dbReference type="Pfam" id="PF00651">
    <property type="entry name" value="BTB"/>
    <property type="match status" value="1"/>
</dbReference>
<dbReference type="GO" id="GO:0045467">
    <property type="term" value="P:R7 cell development"/>
    <property type="evidence" value="ECO:0007669"/>
    <property type="project" value="UniProtKB-ARBA"/>
</dbReference>
<dbReference type="GO" id="GO:0048813">
    <property type="term" value="P:dendrite morphogenesis"/>
    <property type="evidence" value="ECO:0007669"/>
    <property type="project" value="UniProtKB-ARBA"/>
</dbReference>
<keyword evidence="3" id="KW-0524">Neurogenesis</keyword>
<dbReference type="GO" id="GO:0045476">
    <property type="term" value="P:nurse cell apoptotic process"/>
    <property type="evidence" value="ECO:0007669"/>
    <property type="project" value="UniProtKB-ARBA"/>
</dbReference>
<comment type="function">
    <text evidence="5">Putative transcription factor required for axon growth and guidance in the central and peripheral nervous systems. Repels CNS axons away from the midline by promoting the expression of the midline repellent sli and its receptor robo.</text>
</comment>
<name>A0A162DA14_9CRUS</name>
<organism evidence="8 9">
    <name type="scientific">Daphnia magna</name>
    <dbReference type="NCBI Taxonomy" id="35525"/>
    <lineage>
        <taxon>Eukaryota</taxon>
        <taxon>Metazoa</taxon>
        <taxon>Ecdysozoa</taxon>
        <taxon>Arthropoda</taxon>
        <taxon>Crustacea</taxon>
        <taxon>Branchiopoda</taxon>
        <taxon>Diplostraca</taxon>
        <taxon>Cladocera</taxon>
        <taxon>Anomopoda</taxon>
        <taxon>Daphniidae</taxon>
        <taxon>Daphnia</taxon>
    </lineage>
</organism>
<evidence type="ECO:0000256" key="1">
    <source>
        <dbReference type="ARBA" id="ARBA00022473"/>
    </source>
</evidence>
<dbReference type="GO" id="GO:0007464">
    <property type="term" value="P:R3/R4 cell fate commitment"/>
    <property type="evidence" value="ECO:0007669"/>
    <property type="project" value="UniProtKB-ARBA"/>
</dbReference>
<dbReference type="PANTHER" id="PTHR23110">
    <property type="entry name" value="BTB DOMAIN TRANSCRIPTION FACTOR"/>
    <property type="match status" value="1"/>
</dbReference>
<sequence length="403" mass="44530">MSPVSEVEGYCLRWNNHHGTLIDVIQSLYQEQSFVDVTLTSDGKSIQVHRLVLCAVSPYFQELLSNDCDKQAIIFLKDIPFHHLQALVHYIYHGEVNIAEDQLADLLSTAESLQIKGLTDSDCKMNNIEQRNPDDLAESLRLNQIGQGINITETSCEASSPDSCEVAATIATQGPSPSLASATLSLPFMTTTSTTSLHSLQQPIYSTNPMASQANNNGVPFGTAPKLETENESSVASENEEWSDADLTGPTTPHQPQAHPAQTHQTQAHQTQAHQPQPHQTQAHQTQAHQTQTHQTQTHQTQTHQVGVTAAAVAAAAWLFSTVSVKEPHSTSNAKCTQYERKRGRGNFQHVGRMKPAVPMTSFPTLCIHYYPTLWLQTDGRGVMRRKVRPVWGIDEILRSLTF</sequence>
<evidence type="ECO:0000256" key="3">
    <source>
        <dbReference type="ARBA" id="ARBA00022902"/>
    </source>
</evidence>
<feature type="compositionally biased region" description="Low complexity" evidence="6">
    <location>
        <begin position="248"/>
        <end position="304"/>
    </location>
</feature>
<comment type="caution">
    <text evidence="8">The sequence shown here is derived from an EMBL/GenBank/DDBJ whole genome shotgun (WGS) entry which is preliminary data.</text>
</comment>
<dbReference type="Gene3D" id="3.30.710.10">
    <property type="entry name" value="Potassium Channel Kv1.1, Chain A"/>
    <property type="match status" value="1"/>
</dbReference>
<dbReference type="SMART" id="SM00225">
    <property type="entry name" value="BTB"/>
    <property type="match status" value="1"/>
</dbReference>
<evidence type="ECO:0000256" key="5">
    <source>
        <dbReference type="ARBA" id="ARBA00037382"/>
    </source>
</evidence>
<dbReference type="AlphaFoldDB" id="A0A162DA14"/>
<evidence type="ECO:0000256" key="6">
    <source>
        <dbReference type="SAM" id="MobiDB-lite"/>
    </source>
</evidence>
<keyword evidence="4" id="KW-0539">Nucleus</keyword>
<dbReference type="STRING" id="35525.A0A162DA14"/>
<evidence type="ECO:0000313" key="9">
    <source>
        <dbReference type="Proteomes" id="UP000076858"/>
    </source>
</evidence>
<dbReference type="InterPro" id="IPR000210">
    <property type="entry name" value="BTB/POZ_dom"/>
</dbReference>
<dbReference type="Proteomes" id="UP000076858">
    <property type="component" value="Unassembled WGS sequence"/>
</dbReference>
<gene>
    <name evidence="8" type="ORF">APZ42_032191</name>
</gene>
<dbReference type="EMBL" id="LRGB01003056">
    <property type="protein sequence ID" value="KZS04815.1"/>
    <property type="molecule type" value="Genomic_DNA"/>
</dbReference>
<dbReference type="GO" id="GO:0035167">
    <property type="term" value="P:larval lymph gland hemopoiesis"/>
    <property type="evidence" value="ECO:0007669"/>
    <property type="project" value="UniProtKB-ARBA"/>
</dbReference>
<reference evidence="8 9" key="1">
    <citation type="submission" date="2016-03" db="EMBL/GenBank/DDBJ databases">
        <title>EvidentialGene: Evidence-directed Construction of Genes on Genomes.</title>
        <authorList>
            <person name="Gilbert D.G."/>
            <person name="Choi J.-H."/>
            <person name="Mockaitis K."/>
            <person name="Colbourne J."/>
            <person name="Pfrender M."/>
        </authorList>
    </citation>
    <scope>NUCLEOTIDE SEQUENCE [LARGE SCALE GENOMIC DNA]</scope>
    <source>
        <strain evidence="8 9">Xinb3</strain>
        <tissue evidence="8">Complete organism</tissue>
    </source>
</reference>
<dbReference type="InterPro" id="IPR011333">
    <property type="entry name" value="SKP1/BTB/POZ_sf"/>
</dbReference>
<dbReference type="CDD" id="cd18315">
    <property type="entry name" value="BTB_POZ_BAB-like"/>
    <property type="match status" value="1"/>
</dbReference>
<keyword evidence="9" id="KW-1185">Reference proteome</keyword>
<keyword evidence="1" id="KW-0217">Developmental protein</keyword>
<dbReference type="PANTHER" id="PTHR23110:SF111">
    <property type="entry name" value="LONGITUDINALS LACKING PROTEIN, ISOFORMS F_I_K_T"/>
    <property type="match status" value="1"/>
</dbReference>
<dbReference type="GO" id="GO:0005634">
    <property type="term" value="C:nucleus"/>
    <property type="evidence" value="ECO:0007669"/>
    <property type="project" value="TreeGrafter"/>
</dbReference>
<protein>
    <recommendedName>
        <fullName evidence="7">BTB domain-containing protein</fullName>
    </recommendedName>
</protein>